<gene>
    <name evidence="1" type="ORF">G8Z56_003710</name>
</gene>
<name>A0A762GN23_SALER</name>
<reference evidence="1" key="1">
    <citation type="journal article" date="2018" name="Genome Biol.">
        <title>SKESA: strategic k-mer extension for scrupulous assemblies.</title>
        <authorList>
            <person name="Souvorov A."/>
            <person name="Agarwala R."/>
            <person name="Lipman D.J."/>
        </authorList>
    </citation>
    <scope>NUCLEOTIDE SEQUENCE</scope>
    <source>
        <strain evidence="1">MA.1090600297</strain>
    </source>
</reference>
<protein>
    <submittedName>
        <fullName evidence="1">Uncharacterized protein</fullName>
    </submittedName>
</protein>
<evidence type="ECO:0000313" key="1">
    <source>
        <dbReference type="EMBL" id="HAG3504799.1"/>
    </source>
</evidence>
<dbReference type="AlphaFoldDB" id="A0A762GN23"/>
<accession>A0A762GN23</accession>
<reference evidence="1" key="2">
    <citation type="submission" date="2020-02" db="EMBL/GenBank/DDBJ databases">
        <authorList>
            <consortium name="NCBI Pathogen Detection Project"/>
        </authorList>
    </citation>
    <scope>NUCLEOTIDE SEQUENCE</scope>
    <source>
        <strain evidence="1">MA.1090600297</strain>
    </source>
</reference>
<comment type="caution">
    <text evidence="1">The sequence shown here is derived from an EMBL/GenBank/DDBJ whole genome shotgun (WGS) entry which is preliminary data.</text>
</comment>
<proteinExistence type="predicted"/>
<dbReference type="EMBL" id="DAAYBQ010000017">
    <property type="protein sequence ID" value="HAG3504799.1"/>
    <property type="molecule type" value="Genomic_DNA"/>
</dbReference>
<sequence>MRKILCVDGPWGGTIKEISDERNFYVESGGEQIEYRIGNFAQPGRQLYLIARCTEEHINIWEMILATNHQPIS</sequence>
<organism evidence="1">
    <name type="scientific">Salmonella enterica</name>
    <name type="common">Salmonella choleraesuis</name>
    <dbReference type="NCBI Taxonomy" id="28901"/>
    <lineage>
        <taxon>Bacteria</taxon>
        <taxon>Pseudomonadati</taxon>
        <taxon>Pseudomonadota</taxon>
        <taxon>Gammaproteobacteria</taxon>
        <taxon>Enterobacterales</taxon>
        <taxon>Enterobacteriaceae</taxon>
        <taxon>Salmonella</taxon>
    </lineage>
</organism>